<dbReference type="AlphaFoldDB" id="A0A5K7Z2Q9"/>
<reference evidence="6 7" key="1">
    <citation type="submission" date="2019-11" db="EMBL/GenBank/DDBJ databases">
        <title>Comparative genomics of hydrocarbon-degrading Desulfosarcina strains.</title>
        <authorList>
            <person name="Watanabe M."/>
            <person name="Kojima H."/>
            <person name="Fukui M."/>
        </authorList>
    </citation>
    <scope>NUCLEOTIDE SEQUENCE [LARGE SCALE GENOMIC DNA]</scope>
    <source>
        <strain evidence="6 7">PP31</strain>
    </source>
</reference>
<dbReference type="GO" id="GO:0020037">
    <property type="term" value="F:heme binding"/>
    <property type="evidence" value="ECO:0007669"/>
    <property type="project" value="InterPro"/>
</dbReference>
<feature type="domain" description="4Fe-4S ferredoxin-type" evidence="5">
    <location>
        <begin position="166"/>
        <end position="195"/>
    </location>
</feature>
<dbReference type="InterPro" id="IPR050157">
    <property type="entry name" value="PSI_iron-sulfur_center"/>
</dbReference>
<dbReference type="PANTHER" id="PTHR24960:SF79">
    <property type="entry name" value="PHOTOSYSTEM I IRON-SULFUR CENTER"/>
    <property type="match status" value="1"/>
</dbReference>
<dbReference type="GO" id="GO:0051539">
    <property type="term" value="F:4 iron, 4 sulfur cluster binding"/>
    <property type="evidence" value="ECO:0007669"/>
    <property type="project" value="UniProtKB-KW"/>
</dbReference>
<accession>A0A5K7Z2Q9</accession>
<dbReference type="SUPFAM" id="SSF56014">
    <property type="entry name" value="Nitrite and sulphite reductase 4Fe-4S domain-like"/>
    <property type="match status" value="1"/>
</dbReference>
<sequence>MRWTAEAEAAIKKVPFFVRKKVRSRVEREAADDGSTVVDIEAVKTTQKRYLSGMAAEVKGYQLDTCFGSNGCPNRSVISDDLLKSLEQVLQAANLLSFLKEQVGDNLKFHHEFRVTVADCPNACSQPQIKDIGIIGAVMPTITDQACSGCEACVDVCPDDAMVLDETVAVDSQRCMACGKCILACPTGTLDEKAKGYRVLLGGKLGRHPRLARELPGIFNEQDVLDIVDTCVALYKKKSRGGKRFADLLTDTDIETLEKQVR</sequence>
<dbReference type="PROSITE" id="PS00198">
    <property type="entry name" value="4FE4S_FER_1"/>
    <property type="match status" value="1"/>
</dbReference>
<protein>
    <recommendedName>
        <fullName evidence="5">4Fe-4S ferredoxin-type domain-containing protein</fullName>
    </recommendedName>
</protein>
<evidence type="ECO:0000256" key="1">
    <source>
        <dbReference type="ARBA" id="ARBA00022485"/>
    </source>
</evidence>
<dbReference type="Gene3D" id="3.30.70.20">
    <property type="match status" value="1"/>
</dbReference>
<name>A0A5K7Z2Q9_9BACT</name>
<dbReference type="Gene3D" id="3.30.413.10">
    <property type="entry name" value="Sulfite Reductase Hemoprotein, domain 1"/>
    <property type="match status" value="1"/>
</dbReference>
<dbReference type="GO" id="GO:0016491">
    <property type="term" value="F:oxidoreductase activity"/>
    <property type="evidence" value="ECO:0007669"/>
    <property type="project" value="InterPro"/>
</dbReference>
<proteinExistence type="predicted"/>
<dbReference type="PANTHER" id="PTHR24960">
    <property type="entry name" value="PHOTOSYSTEM I IRON-SULFUR CENTER-RELATED"/>
    <property type="match status" value="1"/>
</dbReference>
<evidence type="ECO:0000313" key="7">
    <source>
        <dbReference type="Proteomes" id="UP000427769"/>
    </source>
</evidence>
<evidence type="ECO:0000256" key="4">
    <source>
        <dbReference type="ARBA" id="ARBA00023014"/>
    </source>
</evidence>
<dbReference type="KEGG" id="dwd:DSCW_24120"/>
<dbReference type="RefSeq" id="WP_155303957.1">
    <property type="nucleotide sequence ID" value="NZ_AP021875.1"/>
</dbReference>
<dbReference type="SUPFAM" id="SSF54862">
    <property type="entry name" value="4Fe-4S ferredoxins"/>
    <property type="match status" value="1"/>
</dbReference>
<evidence type="ECO:0000256" key="3">
    <source>
        <dbReference type="ARBA" id="ARBA00023004"/>
    </source>
</evidence>
<evidence type="ECO:0000259" key="5">
    <source>
        <dbReference type="PROSITE" id="PS51379"/>
    </source>
</evidence>
<dbReference type="Gene3D" id="1.10.8.550">
    <property type="entry name" value="Proto-chlorophyllide reductase 57 kD subunit B"/>
    <property type="match status" value="1"/>
</dbReference>
<evidence type="ECO:0000313" key="6">
    <source>
        <dbReference type="EMBL" id="BBO74995.1"/>
    </source>
</evidence>
<dbReference type="InterPro" id="IPR006067">
    <property type="entry name" value="NO2/SO3_Rdtase_4Fe4S_dom"/>
</dbReference>
<dbReference type="GO" id="GO:0046872">
    <property type="term" value="F:metal ion binding"/>
    <property type="evidence" value="ECO:0007669"/>
    <property type="project" value="UniProtKB-KW"/>
</dbReference>
<dbReference type="OrthoDB" id="9800558at2"/>
<evidence type="ECO:0000256" key="2">
    <source>
        <dbReference type="ARBA" id="ARBA00022723"/>
    </source>
</evidence>
<dbReference type="InterPro" id="IPR017896">
    <property type="entry name" value="4Fe4S_Fe-S-bd"/>
</dbReference>
<dbReference type="Pfam" id="PF08369">
    <property type="entry name" value="PCP_red"/>
    <property type="match status" value="1"/>
</dbReference>
<dbReference type="InterPro" id="IPR042298">
    <property type="entry name" value="P-CP_red_C"/>
</dbReference>
<keyword evidence="3" id="KW-0408">Iron</keyword>
<dbReference type="GO" id="GO:0015995">
    <property type="term" value="P:chlorophyll biosynthetic process"/>
    <property type="evidence" value="ECO:0007669"/>
    <property type="project" value="InterPro"/>
</dbReference>
<dbReference type="InterPro" id="IPR045854">
    <property type="entry name" value="NO2/SO3_Rdtase_4Fe4S_sf"/>
</dbReference>
<dbReference type="PROSITE" id="PS51379">
    <property type="entry name" value="4FE4S_FER_2"/>
    <property type="match status" value="2"/>
</dbReference>
<keyword evidence="2" id="KW-0479">Metal-binding</keyword>
<dbReference type="InterPro" id="IPR017900">
    <property type="entry name" value="4Fe4S_Fe_S_CS"/>
</dbReference>
<dbReference type="Pfam" id="PF01077">
    <property type="entry name" value="NIR_SIR"/>
    <property type="match status" value="1"/>
</dbReference>
<dbReference type="GO" id="GO:0015979">
    <property type="term" value="P:photosynthesis"/>
    <property type="evidence" value="ECO:0007669"/>
    <property type="project" value="InterPro"/>
</dbReference>
<dbReference type="InterPro" id="IPR013580">
    <property type="entry name" value="LI-POR_suB-like_C"/>
</dbReference>
<dbReference type="Proteomes" id="UP000427769">
    <property type="component" value="Chromosome"/>
</dbReference>
<feature type="domain" description="4Fe-4S ferredoxin-type" evidence="5">
    <location>
        <begin position="138"/>
        <end position="165"/>
    </location>
</feature>
<dbReference type="EMBL" id="AP021875">
    <property type="protein sequence ID" value="BBO74995.1"/>
    <property type="molecule type" value="Genomic_DNA"/>
</dbReference>
<gene>
    <name evidence="6" type="ORF">DSCW_24120</name>
</gene>
<keyword evidence="7" id="KW-1185">Reference proteome</keyword>
<keyword evidence="1" id="KW-0004">4Fe-4S</keyword>
<keyword evidence="4" id="KW-0411">Iron-sulfur</keyword>
<dbReference type="Pfam" id="PF00037">
    <property type="entry name" value="Fer4"/>
    <property type="match status" value="2"/>
</dbReference>
<organism evidence="6 7">
    <name type="scientific">Desulfosarcina widdelii</name>
    <dbReference type="NCBI Taxonomy" id="947919"/>
    <lineage>
        <taxon>Bacteria</taxon>
        <taxon>Pseudomonadati</taxon>
        <taxon>Thermodesulfobacteriota</taxon>
        <taxon>Desulfobacteria</taxon>
        <taxon>Desulfobacterales</taxon>
        <taxon>Desulfosarcinaceae</taxon>
        <taxon>Desulfosarcina</taxon>
    </lineage>
</organism>